<evidence type="ECO:0000313" key="2">
    <source>
        <dbReference type="EMBL" id="PJI27635.1"/>
    </source>
</evidence>
<keyword evidence="1" id="KW-1133">Transmembrane helix</keyword>
<feature type="transmembrane region" description="Helical" evidence="1">
    <location>
        <begin position="208"/>
        <end position="227"/>
    </location>
</feature>
<gene>
    <name evidence="2" type="ORF">CTM58_05695</name>
</gene>
<dbReference type="RefSeq" id="WP_100370605.1">
    <property type="nucleotide sequence ID" value="NZ_PENG01000001.1"/>
</dbReference>
<accession>A0A2M8TUL0</accession>
<dbReference type="AlphaFoldDB" id="A0A2M8TUL0"/>
<sequence>MEIEKILKEQYSLLRRRNCKHNAQILYNIAKIKSEYGVQNFHQPLYLDIKKFLKNYIISADNEDFGYDNTIFNRIMKIVNLSSPKEKLSLLHTIRRYYLMNGYEINEVKRELNKQKIMVAKENKKYLRWTLLRVGSSLSGLLCGYLVYAVIVLIALLPAPFDFMELFHIELKNYSSYPLLNYPLNAITLLTGNCEIAPKITPINEIGVLIYSFGILLFYILIVNFLFKKIEDFISIHL</sequence>
<evidence type="ECO:0000256" key="1">
    <source>
        <dbReference type="SAM" id="Phobius"/>
    </source>
</evidence>
<dbReference type="EMBL" id="PENG01000001">
    <property type="protein sequence ID" value="PJI27635.1"/>
    <property type="molecule type" value="Genomic_DNA"/>
</dbReference>
<organism evidence="2 3">
    <name type="scientific">Prevotella intermedia</name>
    <dbReference type="NCBI Taxonomy" id="28131"/>
    <lineage>
        <taxon>Bacteria</taxon>
        <taxon>Pseudomonadati</taxon>
        <taxon>Bacteroidota</taxon>
        <taxon>Bacteroidia</taxon>
        <taxon>Bacteroidales</taxon>
        <taxon>Prevotellaceae</taxon>
        <taxon>Prevotella</taxon>
    </lineage>
</organism>
<protein>
    <submittedName>
        <fullName evidence="2">Uncharacterized protein</fullName>
    </submittedName>
</protein>
<feature type="transmembrane region" description="Helical" evidence="1">
    <location>
        <begin position="131"/>
        <end position="157"/>
    </location>
</feature>
<evidence type="ECO:0000313" key="3">
    <source>
        <dbReference type="Proteomes" id="UP000229884"/>
    </source>
</evidence>
<name>A0A2M8TUL0_PREIN</name>
<keyword evidence="1" id="KW-0472">Membrane</keyword>
<proteinExistence type="predicted"/>
<comment type="caution">
    <text evidence="2">The sequence shown here is derived from an EMBL/GenBank/DDBJ whole genome shotgun (WGS) entry which is preliminary data.</text>
</comment>
<dbReference type="Proteomes" id="UP000229884">
    <property type="component" value="Unassembled WGS sequence"/>
</dbReference>
<reference evidence="2 3" key="1">
    <citation type="submission" date="2017-11" db="EMBL/GenBank/DDBJ databases">
        <title>Genome sequencing of Prevotella intermedia KCOM 2832.</title>
        <authorList>
            <person name="Kook J.-K."/>
            <person name="Park S.-N."/>
            <person name="Lim Y.K."/>
        </authorList>
    </citation>
    <scope>NUCLEOTIDE SEQUENCE [LARGE SCALE GENOMIC DNA]</scope>
    <source>
        <strain evidence="2 3">KCOM 2832</strain>
    </source>
</reference>
<keyword evidence="1" id="KW-0812">Transmembrane</keyword>